<keyword evidence="2" id="KW-1185">Reference proteome</keyword>
<comment type="caution">
    <text evidence="1">The sequence shown here is derived from an EMBL/GenBank/DDBJ whole genome shotgun (WGS) entry which is preliminary data.</text>
</comment>
<evidence type="ECO:0000313" key="1">
    <source>
        <dbReference type="EMBL" id="KAK9323736.1"/>
    </source>
</evidence>
<dbReference type="Proteomes" id="UP001489719">
    <property type="component" value="Unassembled WGS sequence"/>
</dbReference>
<organism evidence="1 2">
    <name type="scientific">Lipomyces orientalis</name>
    <dbReference type="NCBI Taxonomy" id="1233043"/>
    <lineage>
        <taxon>Eukaryota</taxon>
        <taxon>Fungi</taxon>
        <taxon>Dikarya</taxon>
        <taxon>Ascomycota</taxon>
        <taxon>Saccharomycotina</taxon>
        <taxon>Lipomycetes</taxon>
        <taxon>Lipomycetales</taxon>
        <taxon>Lipomycetaceae</taxon>
        <taxon>Lipomyces</taxon>
    </lineage>
</organism>
<name>A0ACC3TSL9_9ASCO</name>
<evidence type="ECO:0000313" key="2">
    <source>
        <dbReference type="Proteomes" id="UP001489719"/>
    </source>
</evidence>
<sequence>MGALFITNIVLRSTLFVFLVITLGLTGSLIHDQAFSVSQVNFMMFASVFGLVFGAFYGFIALFLAGVAYPFAVAVVDFLVTVFTFAAGTALAVVLRVHSCSNDAYVASNKVAQGSSDRCRKAQADTAFMFFAFGVALTSLILALVSGFSHGWGHLPRKQRAGATGPSAAPAQAPAQGQGQAPARPPAMTQV</sequence>
<reference evidence="2" key="1">
    <citation type="journal article" date="2024" name="Front. Bioeng. Biotechnol.">
        <title>Genome-scale model development and genomic sequencing of the oleaginous clade Lipomyces.</title>
        <authorList>
            <person name="Czajka J.J."/>
            <person name="Han Y."/>
            <person name="Kim J."/>
            <person name="Mondo S.J."/>
            <person name="Hofstad B.A."/>
            <person name="Robles A."/>
            <person name="Haridas S."/>
            <person name="Riley R."/>
            <person name="LaButti K."/>
            <person name="Pangilinan J."/>
            <person name="Andreopoulos W."/>
            <person name="Lipzen A."/>
            <person name="Yan J."/>
            <person name="Wang M."/>
            <person name="Ng V."/>
            <person name="Grigoriev I.V."/>
            <person name="Spatafora J.W."/>
            <person name="Magnuson J.K."/>
            <person name="Baker S.E."/>
            <person name="Pomraning K.R."/>
        </authorList>
    </citation>
    <scope>NUCLEOTIDE SEQUENCE [LARGE SCALE GENOMIC DNA]</scope>
    <source>
        <strain evidence="2">CBS 10300</strain>
    </source>
</reference>
<proteinExistence type="predicted"/>
<protein>
    <submittedName>
        <fullName evidence="1">Membrane-associating domain-containing protein</fullName>
    </submittedName>
</protein>
<dbReference type="EMBL" id="MU970058">
    <property type="protein sequence ID" value="KAK9323736.1"/>
    <property type="molecule type" value="Genomic_DNA"/>
</dbReference>
<accession>A0ACC3TSL9</accession>
<gene>
    <name evidence="1" type="ORF">V1517DRAFT_319715</name>
</gene>